<keyword evidence="2" id="KW-1185">Reference proteome</keyword>
<evidence type="ECO:0000313" key="1">
    <source>
        <dbReference type="EMBL" id="KAJ4706619.1"/>
    </source>
</evidence>
<sequence>MYQHQQSTMQAKLPPGCKIIFDPTDQQIILDYLLKKVLGNLPPSDWVIECNIYGDSEVWKKCFEERRENTLYFFTKLKKKSERGSRFDRVTECGTWKSQKDTKIYSLSCDHQRKHIGSRRNFTFVWKKGRDKNKGVRWIMHEYRLDGCLLLNKETNNNCRDDYVLCRIKRKGKIKEDDEEEVMASCSSSDIIMRGFQGNIMSTVELSDSVWNTAERFHSMVSAEVANVGVNGEGLLYSEEIDHSNLCLSLKDLEDDYYKVDDQLQLPGVQVGRPVNIVEVQPLNIMEVQLDTTPDWNTSQDLEKILSDSTVENLEYDLGGARDELQDVIAEKPKFSRTVC</sequence>
<gene>
    <name evidence="1" type="ORF">OWV82_020249</name>
</gene>
<proteinExistence type="predicted"/>
<evidence type="ECO:0000313" key="2">
    <source>
        <dbReference type="Proteomes" id="UP001164539"/>
    </source>
</evidence>
<dbReference type="EMBL" id="CM051404">
    <property type="protein sequence ID" value="KAJ4706619.1"/>
    <property type="molecule type" value="Genomic_DNA"/>
</dbReference>
<accession>A0ACC1X636</accession>
<reference evidence="1 2" key="1">
    <citation type="journal article" date="2023" name="Science">
        <title>Complex scaffold remodeling in plant triterpene biosynthesis.</title>
        <authorList>
            <person name="De La Pena R."/>
            <person name="Hodgson H."/>
            <person name="Liu J.C."/>
            <person name="Stephenson M.J."/>
            <person name="Martin A.C."/>
            <person name="Owen C."/>
            <person name="Harkess A."/>
            <person name="Leebens-Mack J."/>
            <person name="Jimenez L.E."/>
            <person name="Osbourn A."/>
            <person name="Sattely E.S."/>
        </authorList>
    </citation>
    <scope>NUCLEOTIDE SEQUENCE [LARGE SCALE GENOMIC DNA]</scope>
    <source>
        <strain evidence="2">cv. JPN11</strain>
        <tissue evidence="1">Leaf</tissue>
    </source>
</reference>
<comment type="caution">
    <text evidence="1">The sequence shown here is derived from an EMBL/GenBank/DDBJ whole genome shotgun (WGS) entry which is preliminary data.</text>
</comment>
<protein>
    <submittedName>
        <fullName evidence="1">NAC domain-containing protein</fullName>
    </submittedName>
</protein>
<dbReference type="Proteomes" id="UP001164539">
    <property type="component" value="Chromosome 11"/>
</dbReference>
<organism evidence="1 2">
    <name type="scientific">Melia azedarach</name>
    <name type="common">Chinaberry tree</name>
    <dbReference type="NCBI Taxonomy" id="155640"/>
    <lineage>
        <taxon>Eukaryota</taxon>
        <taxon>Viridiplantae</taxon>
        <taxon>Streptophyta</taxon>
        <taxon>Embryophyta</taxon>
        <taxon>Tracheophyta</taxon>
        <taxon>Spermatophyta</taxon>
        <taxon>Magnoliopsida</taxon>
        <taxon>eudicotyledons</taxon>
        <taxon>Gunneridae</taxon>
        <taxon>Pentapetalae</taxon>
        <taxon>rosids</taxon>
        <taxon>malvids</taxon>
        <taxon>Sapindales</taxon>
        <taxon>Meliaceae</taxon>
        <taxon>Melia</taxon>
    </lineage>
</organism>
<name>A0ACC1X636_MELAZ</name>